<evidence type="ECO:0008006" key="4">
    <source>
        <dbReference type="Google" id="ProtNLM"/>
    </source>
</evidence>
<gene>
    <name evidence="2" type="ORF">ACFQ34_03155</name>
</gene>
<feature type="region of interest" description="Disordered" evidence="1">
    <location>
        <begin position="264"/>
        <end position="306"/>
    </location>
</feature>
<dbReference type="EMBL" id="JBHTMB010000021">
    <property type="protein sequence ID" value="MFD1232273.1"/>
    <property type="molecule type" value="Genomic_DNA"/>
</dbReference>
<dbReference type="RefSeq" id="WP_379652777.1">
    <property type="nucleotide sequence ID" value="NZ_JBHTMB010000021.1"/>
</dbReference>
<feature type="compositionally biased region" description="Basic and acidic residues" evidence="1">
    <location>
        <begin position="196"/>
        <end position="218"/>
    </location>
</feature>
<keyword evidence="3" id="KW-1185">Reference proteome</keyword>
<feature type="region of interest" description="Disordered" evidence="1">
    <location>
        <begin position="160"/>
        <end position="246"/>
    </location>
</feature>
<feature type="compositionally biased region" description="Basic and acidic residues" evidence="1">
    <location>
        <begin position="225"/>
        <end position="246"/>
    </location>
</feature>
<evidence type="ECO:0000313" key="2">
    <source>
        <dbReference type="EMBL" id="MFD1232273.1"/>
    </source>
</evidence>
<protein>
    <recommendedName>
        <fullName evidence="4">Transposase</fullName>
    </recommendedName>
</protein>
<feature type="compositionally biased region" description="Basic and acidic residues" evidence="1">
    <location>
        <begin position="265"/>
        <end position="274"/>
    </location>
</feature>
<comment type="caution">
    <text evidence="2">The sequence shown here is derived from an EMBL/GenBank/DDBJ whole genome shotgun (WGS) entry which is preliminary data.</text>
</comment>
<sequence>MSNEDPDRVEAAAEELYGVPPDDFVPVRDELVAAAREAGDREAAKAIGRLRRPTQAAWLANLLARERAQQLDGLLSLASDLTDAQRTLDGAALRTLSAQRGKLVAAMAREARALAGRDGHRVAESTERDLRGILDAALADPGIADQVRSGRLHRTVSYSGFGPDALAGAEPRPAPRRPAPADEPAPADGDEAGQDEVARDEQAERRARELADRLRSLDDTVAAEPEAREREQVDRDEHDDAARRLTEAKDRVADLVAELEQARAAQRDATEAERSAAATLRDSSSRLRTAAAEVERARARVEDLSG</sequence>
<proteinExistence type="predicted"/>
<dbReference type="Proteomes" id="UP001597182">
    <property type="component" value="Unassembled WGS sequence"/>
</dbReference>
<evidence type="ECO:0000256" key="1">
    <source>
        <dbReference type="SAM" id="MobiDB-lite"/>
    </source>
</evidence>
<accession>A0ABW3VC48</accession>
<reference evidence="3" key="1">
    <citation type="journal article" date="2019" name="Int. J. Syst. Evol. Microbiol.">
        <title>The Global Catalogue of Microorganisms (GCM) 10K type strain sequencing project: providing services to taxonomists for standard genome sequencing and annotation.</title>
        <authorList>
            <consortium name="The Broad Institute Genomics Platform"/>
            <consortium name="The Broad Institute Genome Sequencing Center for Infectious Disease"/>
            <person name="Wu L."/>
            <person name="Ma J."/>
        </authorList>
    </citation>
    <scope>NUCLEOTIDE SEQUENCE [LARGE SCALE GENOMIC DNA]</scope>
    <source>
        <strain evidence="3">CCUG 49018</strain>
    </source>
</reference>
<feature type="compositionally biased region" description="Basic and acidic residues" evidence="1">
    <location>
        <begin position="293"/>
        <end position="306"/>
    </location>
</feature>
<evidence type="ECO:0000313" key="3">
    <source>
        <dbReference type="Proteomes" id="UP001597182"/>
    </source>
</evidence>
<name>A0ABW3VC48_9PSEU</name>
<organism evidence="2 3">
    <name type="scientific">Pseudonocardia benzenivorans</name>
    <dbReference type="NCBI Taxonomy" id="228005"/>
    <lineage>
        <taxon>Bacteria</taxon>
        <taxon>Bacillati</taxon>
        <taxon>Actinomycetota</taxon>
        <taxon>Actinomycetes</taxon>
        <taxon>Pseudonocardiales</taxon>
        <taxon>Pseudonocardiaceae</taxon>
        <taxon>Pseudonocardia</taxon>
    </lineage>
</organism>